<gene>
    <name evidence="1" type="ORF">ACFPXP_20860</name>
</gene>
<evidence type="ECO:0000313" key="2">
    <source>
        <dbReference type="Proteomes" id="UP001596250"/>
    </source>
</evidence>
<reference evidence="2" key="1">
    <citation type="journal article" date="2019" name="Int. J. Syst. Evol. Microbiol.">
        <title>The Global Catalogue of Microorganisms (GCM) 10K type strain sequencing project: providing services to taxonomists for standard genome sequencing and annotation.</title>
        <authorList>
            <consortium name="The Broad Institute Genomics Platform"/>
            <consortium name="The Broad Institute Genome Sequencing Center for Infectious Disease"/>
            <person name="Wu L."/>
            <person name="Ma J."/>
        </authorList>
    </citation>
    <scope>NUCLEOTIDE SEQUENCE [LARGE SCALE GENOMIC DNA]</scope>
    <source>
        <strain evidence="2">CCM 8749</strain>
    </source>
</reference>
<sequence>MNSKEIEEKIIEQFKQDEEMMILVFTQWCVNHDLDPMEIYLKAYPDQQHNPRLLKMMELAVPKEEAGHIPDETLLGVLDLYGNHDLASVTMEEKANQLKRS</sequence>
<dbReference type="RefSeq" id="WP_379896371.1">
    <property type="nucleotide sequence ID" value="NZ_CBCSCT010000007.1"/>
</dbReference>
<dbReference type="EMBL" id="JBHSQV010000185">
    <property type="protein sequence ID" value="MFC5988861.1"/>
    <property type="molecule type" value="Genomic_DNA"/>
</dbReference>
<protein>
    <submittedName>
        <fullName evidence="1">Uncharacterized protein</fullName>
    </submittedName>
</protein>
<comment type="caution">
    <text evidence="1">The sequence shown here is derived from an EMBL/GenBank/DDBJ whole genome shotgun (WGS) entry which is preliminary data.</text>
</comment>
<proteinExistence type="predicted"/>
<accession>A0ABW1IV21</accession>
<organism evidence="1 2">
    <name type="scientific">Marinicrinis lubricantis</name>
    <dbReference type="NCBI Taxonomy" id="2086470"/>
    <lineage>
        <taxon>Bacteria</taxon>
        <taxon>Bacillati</taxon>
        <taxon>Bacillota</taxon>
        <taxon>Bacilli</taxon>
        <taxon>Bacillales</taxon>
        <taxon>Paenibacillaceae</taxon>
    </lineage>
</organism>
<evidence type="ECO:0000313" key="1">
    <source>
        <dbReference type="EMBL" id="MFC5988861.1"/>
    </source>
</evidence>
<keyword evidence="2" id="KW-1185">Reference proteome</keyword>
<name>A0ABW1IV21_9BACL</name>
<dbReference type="Proteomes" id="UP001596250">
    <property type="component" value="Unassembled WGS sequence"/>
</dbReference>